<evidence type="ECO:0000313" key="1">
    <source>
        <dbReference type="EMBL" id="AMO27931.1"/>
    </source>
</evidence>
<name>A0A140HRD4_NPVLD</name>
<organism evidence="1">
    <name type="scientific">Lymantria dispar multicapsid nuclear polyhedrosis virus</name>
    <name type="common">LdMNPV</name>
    <dbReference type="NCBI Taxonomy" id="10449"/>
    <lineage>
        <taxon>Viruses</taxon>
        <taxon>Viruses incertae sedis</taxon>
        <taxon>Naldaviricetes</taxon>
        <taxon>Lefavirales</taxon>
        <taxon>Baculoviridae</taxon>
        <taxon>Alphabaculovirus</taxon>
        <taxon>Alphabaculovirus lydisparis</taxon>
    </lineage>
</organism>
<reference evidence="1" key="1">
    <citation type="submission" date="2016-03" db="EMBL/GenBank/DDBJ databases">
        <title>Geographic isolates of Lymantria dispar multiple nucleopolyhedrovirus: Genomic analysis and biological activity against different host strains of Lymantria dispar.</title>
        <authorList>
            <person name="Harrison R.L."/>
            <person name="Rowley D.L."/>
            <person name="Keena M.A."/>
        </authorList>
    </citation>
    <scope>NUCLEOTIDE SEQUENCE</scope>
    <source>
        <strain evidence="1">Ab-a624</strain>
    </source>
</reference>
<protein>
    <submittedName>
        <fullName evidence="1">Uncharacterized protein</fullName>
    </submittedName>
</protein>
<sequence>MDRLPVEMWREIASYFRPGDNNAFRLMQAVDCVLDERHCRFVFARELRELDGCGFRAKHGLHDEAPLAFNVTFRTLADVCEVCDRPSQFCFCVAYNTVSGHECLRDAYEAPVCWHCERFDCRQERVFADMLRADGRDGYYTFRMDGATSRAVMLNWNNATDEARQCVRRARADAGVDLLKMCALYLANNMEPRRAGGTVDVFCFVSSRAKLIYCSV</sequence>
<proteinExistence type="predicted"/>
<organismHost>
    <name type="scientific">Lepidoptera</name>
    <name type="common">moths &amp; butterflies</name>
    <dbReference type="NCBI Taxonomy" id="7088"/>
</organismHost>
<accession>A0A140HRD4</accession>
<dbReference type="EMBL" id="KT626572">
    <property type="protein sequence ID" value="AMO27931.1"/>
    <property type="molecule type" value="Genomic_DNA"/>
</dbReference>